<dbReference type="GeneID" id="110421191"/>
<evidence type="ECO:0000256" key="3">
    <source>
        <dbReference type="ARBA" id="ARBA00006513"/>
    </source>
</evidence>
<dbReference type="Pfam" id="PF03189">
    <property type="entry name" value="Otopetrin"/>
    <property type="match status" value="1"/>
</dbReference>
<dbReference type="GO" id="GO:0005634">
    <property type="term" value="C:nucleus"/>
    <property type="evidence" value="ECO:0007669"/>
    <property type="project" value="UniProtKB-SubCell"/>
</dbReference>
<keyword evidence="6" id="KW-0812">Transmembrane</keyword>
<feature type="domain" description="BHLH" evidence="16">
    <location>
        <begin position="87"/>
        <end position="137"/>
    </location>
</feature>
<keyword evidence="8" id="KW-1133">Transmembrane helix</keyword>
<dbReference type="SMART" id="SM00353">
    <property type="entry name" value="HLH"/>
    <property type="match status" value="1"/>
</dbReference>
<dbReference type="GO" id="GO:0046983">
    <property type="term" value="F:protein dimerization activity"/>
    <property type="evidence" value="ECO:0007669"/>
    <property type="project" value="InterPro"/>
</dbReference>
<evidence type="ECO:0000256" key="6">
    <source>
        <dbReference type="ARBA" id="ARBA00022692"/>
    </source>
</evidence>
<evidence type="ECO:0000256" key="11">
    <source>
        <dbReference type="ARBA" id="ARBA00023136"/>
    </source>
</evidence>
<keyword evidence="11" id="KW-0472">Membrane</keyword>
<dbReference type="GO" id="GO:0009960">
    <property type="term" value="P:endosperm development"/>
    <property type="evidence" value="ECO:0007669"/>
    <property type="project" value="InterPro"/>
</dbReference>
<proteinExistence type="inferred from homology"/>
<dbReference type="AlphaFoldDB" id="A0A6J1AVD5"/>
<evidence type="ECO:0000256" key="5">
    <source>
        <dbReference type="ARBA" id="ARBA00022475"/>
    </source>
</evidence>
<feature type="region of interest" description="Disordered" evidence="15">
    <location>
        <begin position="67"/>
        <end position="98"/>
    </location>
</feature>
<evidence type="ECO:0000256" key="15">
    <source>
        <dbReference type="SAM" id="MobiDB-lite"/>
    </source>
</evidence>
<dbReference type="Gene3D" id="4.10.280.10">
    <property type="entry name" value="Helix-loop-helix DNA-binding domain"/>
    <property type="match status" value="1"/>
</dbReference>
<name>A0A6J1AVD5_9ROSI</name>
<evidence type="ECO:0000313" key="17">
    <source>
        <dbReference type="Proteomes" id="UP000504621"/>
    </source>
</evidence>
<comment type="subcellular location">
    <subcellularLocation>
        <location evidence="2">Cell membrane</location>
        <topology evidence="2">Multi-pass membrane protein</topology>
    </subcellularLocation>
    <subcellularLocation>
        <location evidence="1">Nucleus</location>
    </subcellularLocation>
</comment>
<organism evidence="17 18">
    <name type="scientific">Herrania umbratica</name>
    <dbReference type="NCBI Taxonomy" id="108875"/>
    <lineage>
        <taxon>Eukaryota</taxon>
        <taxon>Viridiplantae</taxon>
        <taxon>Streptophyta</taxon>
        <taxon>Embryophyta</taxon>
        <taxon>Tracheophyta</taxon>
        <taxon>Spermatophyta</taxon>
        <taxon>Magnoliopsida</taxon>
        <taxon>eudicotyledons</taxon>
        <taxon>Gunneridae</taxon>
        <taxon>Pentapetalae</taxon>
        <taxon>rosids</taxon>
        <taxon>malvids</taxon>
        <taxon>Malvales</taxon>
        <taxon>Malvaceae</taxon>
        <taxon>Byttnerioideae</taxon>
        <taxon>Herrania</taxon>
    </lineage>
</organism>
<keyword evidence="5" id="KW-1003">Cell membrane</keyword>
<gene>
    <name evidence="18" type="primary">LOC110421191</name>
</gene>
<keyword evidence="13" id="KW-0539">Nucleus</keyword>
<evidence type="ECO:0000256" key="9">
    <source>
        <dbReference type="ARBA" id="ARBA00023015"/>
    </source>
</evidence>
<dbReference type="Proteomes" id="UP000504621">
    <property type="component" value="Unplaced"/>
</dbReference>
<dbReference type="InterPro" id="IPR044278">
    <property type="entry name" value="BHLH95-like"/>
</dbReference>
<keyword evidence="10" id="KW-0406">Ion transport</keyword>
<accession>A0A6J1AVD5</accession>
<dbReference type="SUPFAM" id="SSF47459">
    <property type="entry name" value="HLH, helix-loop-helix DNA-binding domain"/>
    <property type="match status" value="1"/>
</dbReference>
<dbReference type="GO" id="GO:0003700">
    <property type="term" value="F:DNA-binding transcription factor activity"/>
    <property type="evidence" value="ECO:0007669"/>
    <property type="project" value="InterPro"/>
</dbReference>
<evidence type="ECO:0000256" key="14">
    <source>
        <dbReference type="ARBA" id="ARBA00023303"/>
    </source>
</evidence>
<dbReference type="InterPro" id="IPR004878">
    <property type="entry name" value="Otopetrin"/>
</dbReference>
<evidence type="ECO:0000313" key="18">
    <source>
        <dbReference type="RefSeq" id="XP_021290379.1"/>
    </source>
</evidence>
<sequence>MSAFPSSHAKAEKKRQRERNMEDQQNWKGEAEEECEINELLCSIMEGYNDKVIPPLSQFSPSRQAAAAIVEEKGSSSRERGRAKEAEEMTESLKKERDRREKMAENYVLLQSMVPNLFPKATRETIVGETIAYIQSLEKEITRMEELKNSSESSKGKMHLYSNRKSSIDVTVSSNVVFFGIQSMVRPRLVTDIFMVLHKHKAEVLAANVAVNHRQLTLTVTAVVSGNRDGTIEKIKGDILIL</sequence>
<keyword evidence="14" id="KW-0407">Ion channel</keyword>
<feature type="region of interest" description="Disordered" evidence="15">
    <location>
        <begin position="1"/>
        <end position="32"/>
    </location>
</feature>
<dbReference type="InterPro" id="IPR011598">
    <property type="entry name" value="bHLH_dom"/>
</dbReference>
<protein>
    <submittedName>
        <fullName evidence="18">Transcription factor TT8-like</fullName>
    </submittedName>
</protein>
<keyword evidence="4" id="KW-0813">Transport</keyword>
<dbReference type="GO" id="GO:0005886">
    <property type="term" value="C:plasma membrane"/>
    <property type="evidence" value="ECO:0007669"/>
    <property type="project" value="UniProtKB-SubCell"/>
</dbReference>
<dbReference type="InterPro" id="IPR036638">
    <property type="entry name" value="HLH_DNA-bd_sf"/>
</dbReference>
<evidence type="ECO:0000256" key="4">
    <source>
        <dbReference type="ARBA" id="ARBA00022448"/>
    </source>
</evidence>
<evidence type="ECO:0000259" key="16">
    <source>
        <dbReference type="PROSITE" id="PS50888"/>
    </source>
</evidence>
<dbReference type="RefSeq" id="XP_021290379.1">
    <property type="nucleotide sequence ID" value="XM_021434704.1"/>
</dbReference>
<evidence type="ECO:0000256" key="1">
    <source>
        <dbReference type="ARBA" id="ARBA00004123"/>
    </source>
</evidence>
<evidence type="ECO:0000256" key="7">
    <source>
        <dbReference type="ARBA" id="ARBA00022781"/>
    </source>
</evidence>
<keyword evidence="17" id="KW-1185">Reference proteome</keyword>
<keyword evidence="9" id="KW-0805">Transcription regulation</keyword>
<dbReference type="GO" id="GO:0015252">
    <property type="term" value="F:proton channel activity"/>
    <property type="evidence" value="ECO:0007669"/>
    <property type="project" value="InterPro"/>
</dbReference>
<evidence type="ECO:0000256" key="12">
    <source>
        <dbReference type="ARBA" id="ARBA00023163"/>
    </source>
</evidence>
<feature type="compositionally biased region" description="Basic and acidic residues" evidence="15">
    <location>
        <begin position="70"/>
        <end position="98"/>
    </location>
</feature>
<keyword evidence="7" id="KW-0375">Hydrogen ion transport</keyword>
<dbReference type="PANTHER" id="PTHR46772:SF6">
    <property type="entry name" value="BHLH DOMAIN-CONTAINING PROTEIN"/>
    <property type="match status" value="1"/>
</dbReference>
<evidence type="ECO:0000256" key="10">
    <source>
        <dbReference type="ARBA" id="ARBA00023065"/>
    </source>
</evidence>
<dbReference type="PANTHER" id="PTHR46772">
    <property type="entry name" value="BHLH DOMAIN-CONTAINING PROTEIN"/>
    <property type="match status" value="1"/>
</dbReference>
<keyword evidence="12" id="KW-0804">Transcription</keyword>
<reference evidence="18" key="1">
    <citation type="submission" date="2025-08" db="UniProtKB">
        <authorList>
            <consortium name="RefSeq"/>
        </authorList>
    </citation>
    <scope>IDENTIFICATION</scope>
    <source>
        <tissue evidence="18">Leaf</tissue>
    </source>
</reference>
<evidence type="ECO:0000256" key="2">
    <source>
        <dbReference type="ARBA" id="ARBA00004651"/>
    </source>
</evidence>
<comment type="similarity">
    <text evidence="3">Belongs to the otopetrin family.</text>
</comment>
<dbReference type="OrthoDB" id="1927122at2759"/>
<evidence type="ECO:0000256" key="13">
    <source>
        <dbReference type="ARBA" id="ARBA00023242"/>
    </source>
</evidence>
<dbReference type="PROSITE" id="PS50888">
    <property type="entry name" value="BHLH"/>
    <property type="match status" value="1"/>
</dbReference>
<evidence type="ECO:0000256" key="8">
    <source>
        <dbReference type="ARBA" id="ARBA00022989"/>
    </source>
</evidence>